<dbReference type="KEGG" id="bbo:BBOV_IV003940"/>
<reference evidence="2" key="2">
    <citation type="journal article" date="2020" name="Data Brief">
        <title>Transcriptome dataset of Babesia bovis life stages within vertebrate and invertebrate hosts.</title>
        <authorList>
            <person name="Ueti M.W."/>
            <person name="Johnson W.C."/>
            <person name="Kappmeyer L.S."/>
            <person name="Herndon D.R."/>
            <person name="Mousel M.R."/>
            <person name="Reif K.E."/>
            <person name="Taus N.S."/>
            <person name="Ifeonu O.O."/>
            <person name="Silva J.C."/>
            <person name="Suarez C.E."/>
            <person name="Brayton K.A."/>
        </authorList>
    </citation>
    <scope>NUCLEOTIDE SEQUENCE [LARGE SCALE GENOMIC DNA]</scope>
</reference>
<dbReference type="Proteomes" id="UP000002173">
    <property type="component" value="Unassembled WGS sequence"/>
</dbReference>
<evidence type="ECO:0000313" key="1">
    <source>
        <dbReference type="EMBL" id="EDO06755.1"/>
    </source>
</evidence>
<protein>
    <submittedName>
        <fullName evidence="1">Uncharacterized protein</fullName>
    </submittedName>
</protein>
<sequence>MGVRKTDIDGYRVGPFTVEEEVILRNAVSEYLGNLKGKEREEACRKLTEARSGAASDAVTIGRQVLPDRHPRSIYYYIRRRILPRKVGRWDAEEVYILLKHYFDHENVQTESNRRDWRPVSTAIKRLPEQVFDKWKELSPDIDFYRPLFSDPKLSKSDVINRIASTLHPRDGSHNASMSPKESQLREDHTMLFRIHVHEHIRDLIAQGVINSPVVHNVPWMMISQSFKGYSASYIRLQWTTVILPMALKEWMPEFSDLVIGRAAVYLLYKHKIFHERLRTVDFSNWFPQLPNLYVSSCVRLLLNDCVKRFKSGTFQNIDVYYNKALVNMELHKSKLNHYDIYSQNTATESLLELAQSNESLTSEVNVMSVPITLTQKRRLKMAYNEFKVKEYINSDVEVLSRIRCDWLPPLKNCSNDRK</sequence>
<organism evidence="1 2">
    <name type="scientific">Babesia bovis</name>
    <dbReference type="NCBI Taxonomy" id="5865"/>
    <lineage>
        <taxon>Eukaryota</taxon>
        <taxon>Sar</taxon>
        <taxon>Alveolata</taxon>
        <taxon>Apicomplexa</taxon>
        <taxon>Aconoidasida</taxon>
        <taxon>Piroplasmida</taxon>
        <taxon>Babesiidae</taxon>
        <taxon>Babesia</taxon>
    </lineage>
</organism>
<keyword evidence="2" id="KW-1185">Reference proteome</keyword>
<name>A7AQD6_BABBO</name>
<dbReference type="RefSeq" id="XP_001610323.1">
    <property type="nucleotide sequence ID" value="XM_001610273.1"/>
</dbReference>
<dbReference type="GeneID" id="5478545"/>
<proteinExistence type="predicted"/>
<evidence type="ECO:0000313" key="2">
    <source>
        <dbReference type="Proteomes" id="UP000002173"/>
    </source>
</evidence>
<gene>
    <name evidence="1" type="ORF">BBOV_IV003940</name>
</gene>
<comment type="caution">
    <text evidence="1">The sequence shown here is derived from an EMBL/GenBank/DDBJ whole genome shotgun (WGS) entry which is preliminary data.</text>
</comment>
<reference evidence="2" key="3">
    <citation type="journal article" date="2021" name="Int. J. Parasitol.">
        <title>Comparative analysis of gene expression between Babesia bovis blood stages and kinetes allowed by improved genome annotation.</title>
        <authorList>
            <person name="Ueti M.W."/>
            <person name="Johnson W.C."/>
            <person name="Kappmeyer L.S."/>
            <person name="Herndon D.R."/>
            <person name="Mousel M.R."/>
            <person name="Reif K.E."/>
            <person name="Taus N.S."/>
            <person name="Ifeonu O.O."/>
            <person name="Silva J.C."/>
            <person name="Suarez C.E."/>
            <person name="Brayton K.A."/>
        </authorList>
    </citation>
    <scope>NUCLEOTIDE SEQUENCE [LARGE SCALE GENOMIC DNA]</scope>
</reference>
<dbReference type="EMBL" id="AAXT01000002">
    <property type="protein sequence ID" value="EDO06755.1"/>
    <property type="molecule type" value="Genomic_DNA"/>
</dbReference>
<dbReference type="VEuPathDB" id="PiroplasmaDB:BBOV_IV003940"/>
<dbReference type="InParanoid" id="A7AQD6"/>
<reference evidence="1 2" key="1">
    <citation type="journal article" date="2007" name="PLoS Pathog.">
        <title>Genome sequence of Babesia bovis and comparative analysis of apicomplexan hemoprotozoa.</title>
        <authorList>
            <person name="Brayton K.A."/>
            <person name="Lau A.O.T."/>
            <person name="Herndon D.R."/>
            <person name="Hannick L."/>
            <person name="Kappmeyer L.S."/>
            <person name="Berens S.J."/>
            <person name="Bidwell S.L."/>
            <person name="Brown W.C."/>
            <person name="Crabtree J."/>
            <person name="Fadrosh D."/>
            <person name="Feldblum T."/>
            <person name="Forberger H.A."/>
            <person name="Haas B.J."/>
            <person name="Howell J.M."/>
            <person name="Khouri H."/>
            <person name="Koo H."/>
            <person name="Mann D.J."/>
            <person name="Norimine J."/>
            <person name="Paulsen I.T."/>
            <person name="Radune D."/>
            <person name="Ren Q."/>
            <person name="Smith R.K. Jr."/>
            <person name="Suarez C.E."/>
            <person name="White O."/>
            <person name="Wortman J.R."/>
            <person name="Knowles D.P. Jr."/>
            <person name="McElwain T.F."/>
            <person name="Nene V.M."/>
        </authorList>
    </citation>
    <scope>NUCLEOTIDE SEQUENCE [LARGE SCALE GENOMIC DNA]</scope>
    <source>
        <strain evidence="1">T2Bo</strain>
    </source>
</reference>
<dbReference type="OMA" id="REIKHYI"/>
<accession>A7AQD6</accession>
<dbReference type="eggNOG" id="ENOG502QX4W">
    <property type="taxonomic scope" value="Eukaryota"/>
</dbReference>
<dbReference type="AlphaFoldDB" id="A7AQD6"/>